<dbReference type="PIRSF" id="PIRSF018748">
    <property type="entry name" value="UCP018748"/>
    <property type="match status" value="1"/>
</dbReference>
<dbReference type="Proteomes" id="UP000516304">
    <property type="component" value="Chromosome TIRI35C"/>
</dbReference>
<sequence>MKVLWEREIPADEIVVSPRPVWKCRSCPMYGKRPSCPPHVPDWREAKEWVHSFKRAFIIKFEIDMARFEEDKREVLLYLLRREEELFKEGKMYATALFPGNCNLCDDCPFERGEPCKLPTKVRPSIDAIGIEIGRLVKIDFSESVLYGMVLIE</sequence>
<dbReference type="EMBL" id="LR881183">
    <property type="protein sequence ID" value="CAD5243992.1"/>
    <property type="molecule type" value="Genomic_DNA"/>
</dbReference>
<evidence type="ECO:0000313" key="2">
    <source>
        <dbReference type="Proteomes" id="UP000516304"/>
    </source>
</evidence>
<dbReference type="KEGG" id="tcq:TIRI35C_0838"/>
<name>A0A7G2D6I7_9EURY</name>
<reference evidence="1 2" key="1">
    <citation type="submission" date="2020-09" db="EMBL/GenBank/DDBJ databases">
        <authorList>
            <person name="Courtine D."/>
        </authorList>
    </citation>
    <scope>NUCLEOTIDE SEQUENCE [LARGE SCALE GENOMIC DNA]</scope>
    <source>
        <strain evidence="1 2">IRI35c</strain>
    </source>
</reference>
<dbReference type="RefSeq" id="WP_188201852.1">
    <property type="nucleotide sequence ID" value="NZ_LR881183.1"/>
</dbReference>
<gene>
    <name evidence="1" type="ORF">TIRI35C_0838</name>
</gene>
<protein>
    <submittedName>
        <fullName evidence="1">Metal-binding protein</fullName>
    </submittedName>
</protein>
<evidence type="ECO:0000313" key="1">
    <source>
        <dbReference type="EMBL" id="CAD5243992.1"/>
    </source>
</evidence>
<organism evidence="1 2">
    <name type="scientific">Thermococcus camini</name>
    <dbReference type="NCBI Taxonomy" id="2016373"/>
    <lineage>
        <taxon>Archaea</taxon>
        <taxon>Methanobacteriati</taxon>
        <taxon>Methanobacteriota</taxon>
        <taxon>Thermococci</taxon>
        <taxon>Thermococcales</taxon>
        <taxon>Thermococcaceae</taxon>
        <taxon>Thermococcus</taxon>
    </lineage>
</organism>
<dbReference type="InterPro" id="IPR019271">
    <property type="entry name" value="DUF2284_metal-binding"/>
</dbReference>
<dbReference type="Pfam" id="PF10050">
    <property type="entry name" value="DUF2284"/>
    <property type="match status" value="1"/>
</dbReference>
<accession>A0A7G2D6I7</accession>
<keyword evidence="2" id="KW-1185">Reference proteome</keyword>
<dbReference type="GeneID" id="58918578"/>
<proteinExistence type="predicted"/>
<dbReference type="AlphaFoldDB" id="A0A7G2D6I7"/>